<dbReference type="PANTHER" id="PTHR22946:SF9">
    <property type="entry name" value="POLYKETIDE TRANSFERASE AF380"/>
    <property type="match status" value="1"/>
</dbReference>
<dbReference type="InterPro" id="IPR050261">
    <property type="entry name" value="FrsA_esterase"/>
</dbReference>
<gene>
    <name evidence="3" type="ORF">ABB55_01065</name>
</gene>
<comment type="caution">
    <text evidence="3">The sequence shown here is derived from an EMBL/GenBank/DDBJ whole genome shotgun (WGS) entry which is preliminary data.</text>
</comment>
<dbReference type="PANTHER" id="PTHR22946">
    <property type="entry name" value="DIENELACTONE HYDROLASE DOMAIN-CONTAINING PROTEIN-RELATED"/>
    <property type="match status" value="1"/>
</dbReference>
<name>A0A0P6VG40_9HYPH</name>
<dbReference type="Gene3D" id="1.10.10.800">
    <property type="match status" value="1"/>
</dbReference>
<dbReference type="InterPro" id="IPR000383">
    <property type="entry name" value="Xaa-Pro-like_dom"/>
</dbReference>
<proteinExistence type="predicted"/>
<organism evidence="3 4">
    <name type="scientific">Prosthecodimorpha hirschii</name>
    <dbReference type="NCBI Taxonomy" id="665126"/>
    <lineage>
        <taxon>Bacteria</taxon>
        <taxon>Pseudomonadati</taxon>
        <taxon>Pseudomonadota</taxon>
        <taxon>Alphaproteobacteria</taxon>
        <taxon>Hyphomicrobiales</taxon>
        <taxon>Ancalomicrobiaceae</taxon>
        <taxon>Prosthecodimorpha</taxon>
    </lineage>
</organism>
<dbReference type="Proteomes" id="UP000048984">
    <property type="component" value="Unassembled WGS sequence"/>
</dbReference>
<dbReference type="EMBL" id="LJYW01000001">
    <property type="protein sequence ID" value="KPL50988.1"/>
    <property type="molecule type" value="Genomic_DNA"/>
</dbReference>
<keyword evidence="1" id="KW-0378">Hydrolase</keyword>
<keyword evidence="4" id="KW-1185">Reference proteome</keyword>
<dbReference type="GO" id="GO:0052689">
    <property type="term" value="F:carboxylic ester hydrolase activity"/>
    <property type="evidence" value="ECO:0007669"/>
    <property type="project" value="UniProtKB-ARBA"/>
</dbReference>
<reference evidence="3 4" key="2">
    <citation type="submission" date="2015-10" db="EMBL/GenBank/DDBJ databases">
        <title>Draft Genome Sequence of Prosthecomicrobium hirschii ATCC 27832.</title>
        <authorList>
            <person name="Daniel J."/>
            <person name="Givan S.A."/>
            <person name="Brun Y.V."/>
            <person name="Brown P.J."/>
        </authorList>
    </citation>
    <scope>NUCLEOTIDE SEQUENCE [LARGE SCALE GENOMIC DNA]</scope>
    <source>
        <strain evidence="3 4">16</strain>
    </source>
</reference>
<dbReference type="STRING" id="665126.ABB55_01065"/>
<dbReference type="InterPro" id="IPR029058">
    <property type="entry name" value="AB_hydrolase_fold"/>
</dbReference>
<feature type="domain" description="Xaa-Pro dipeptidyl-peptidase-like" evidence="2">
    <location>
        <begin position="11"/>
        <end position="274"/>
    </location>
</feature>
<dbReference type="ESTHER" id="9rhiz-a0a0p6vg40">
    <property type="family name" value="Xaa-Pro-like_dom"/>
</dbReference>
<evidence type="ECO:0000313" key="4">
    <source>
        <dbReference type="Proteomes" id="UP000048984"/>
    </source>
</evidence>
<dbReference type="SUPFAM" id="SSF53474">
    <property type="entry name" value="alpha/beta-Hydrolases"/>
    <property type="match status" value="1"/>
</dbReference>
<dbReference type="RefSeq" id="WP_054357151.1">
    <property type="nucleotide sequence ID" value="NZ_LJYW01000001.1"/>
</dbReference>
<dbReference type="Pfam" id="PF02129">
    <property type="entry name" value="Peptidase_S15"/>
    <property type="match status" value="1"/>
</dbReference>
<dbReference type="Gene3D" id="3.40.50.1820">
    <property type="entry name" value="alpha/beta hydrolase"/>
    <property type="match status" value="1"/>
</dbReference>
<evidence type="ECO:0000256" key="1">
    <source>
        <dbReference type="ARBA" id="ARBA00022801"/>
    </source>
</evidence>
<evidence type="ECO:0000313" key="3">
    <source>
        <dbReference type="EMBL" id="KPL50988.1"/>
    </source>
</evidence>
<protein>
    <submittedName>
        <fullName evidence="3">Acetyl xylan esterase</fullName>
    </submittedName>
</protein>
<sequence>MRRDISFKTEDGVTLRGWHYLPDGRTGRVPTIVMAHGFSAVKEMYLDRFAEAFAAAGLAALVFDNRNFGASDGEPRLEIDPWQQVRDYRDAITFVQGLEETDPDRIGVWGSSYSGGHVLVLGAIDKRIKCVVSQVPLASGHDNALRLIRSDTIAAVRGLFDADRRARGAGEPPAMIPVVSEDPAGPAALPTPDSWTWFTETGRLRAPSWKNEVTLRSVEMFTEYEPASYIRSISPTPLLMVVALGDVLTVADLALAAYEKALEPKKLVTLTGGHFDAYVNDFAAASSAAADWFRRHLLAA</sequence>
<reference evidence="3 4" key="1">
    <citation type="submission" date="2015-09" db="EMBL/GenBank/DDBJ databases">
        <authorList>
            <person name="Jackson K.R."/>
            <person name="Lunt B.L."/>
            <person name="Fisher J.N.B."/>
            <person name="Gardner A.V."/>
            <person name="Bailey M.E."/>
            <person name="Deus L.M."/>
            <person name="Earl A.S."/>
            <person name="Gibby P.D."/>
            <person name="Hartmann K.A."/>
            <person name="Liu J.E."/>
            <person name="Manci A.M."/>
            <person name="Nielsen D.A."/>
            <person name="Solomon M.B."/>
            <person name="Breakwell D.P."/>
            <person name="Burnett S.H."/>
            <person name="Grose J.H."/>
        </authorList>
    </citation>
    <scope>NUCLEOTIDE SEQUENCE [LARGE SCALE GENOMIC DNA]</scope>
    <source>
        <strain evidence="3 4">16</strain>
    </source>
</reference>
<evidence type="ECO:0000259" key="2">
    <source>
        <dbReference type="Pfam" id="PF02129"/>
    </source>
</evidence>
<dbReference type="AlphaFoldDB" id="A0A0P6VG40"/>
<accession>A0A0P6VG40</accession>